<dbReference type="EC" id="2.7.1.24" evidence="3 4"/>
<name>A0A7C4Q764_9CHLR</name>
<dbReference type="GO" id="GO:0005737">
    <property type="term" value="C:cytoplasm"/>
    <property type="evidence" value="ECO:0007669"/>
    <property type="project" value="UniProtKB-SubCell"/>
</dbReference>
<keyword evidence="1 3" id="KW-0547">Nucleotide-binding</keyword>
<keyword evidence="3" id="KW-0963">Cytoplasm</keyword>
<reference evidence="5" key="1">
    <citation type="journal article" date="2020" name="mSystems">
        <title>Genome- and Community-Level Interaction Insights into Carbon Utilization and Element Cycling Functions of Hydrothermarchaeota in Hydrothermal Sediment.</title>
        <authorList>
            <person name="Zhou Z."/>
            <person name="Liu Y."/>
            <person name="Xu W."/>
            <person name="Pan J."/>
            <person name="Luo Z.H."/>
            <person name="Li M."/>
        </authorList>
    </citation>
    <scope>NUCLEOTIDE SEQUENCE [LARGE SCALE GENOMIC DNA]</scope>
    <source>
        <strain evidence="5">SpSt-556</strain>
    </source>
</reference>
<dbReference type="HAMAP" id="MF_00376">
    <property type="entry name" value="Dephospho_CoA_kinase"/>
    <property type="match status" value="1"/>
</dbReference>
<evidence type="ECO:0000256" key="1">
    <source>
        <dbReference type="ARBA" id="ARBA00022741"/>
    </source>
</evidence>
<dbReference type="PANTHER" id="PTHR10695">
    <property type="entry name" value="DEPHOSPHO-COA KINASE-RELATED"/>
    <property type="match status" value="1"/>
</dbReference>
<keyword evidence="2 3" id="KW-0067">ATP-binding</keyword>
<proteinExistence type="inferred from homology"/>
<gene>
    <name evidence="3" type="primary">coaE</name>
    <name evidence="5" type="ORF">ENT17_00365</name>
</gene>
<comment type="similarity">
    <text evidence="3">Belongs to the CoaE family.</text>
</comment>
<keyword evidence="3 5" id="KW-0808">Transferase</keyword>
<dbReference type="Pfam" id="PF01121">
    <property type="entry name" value="CoaE"/>
    <property type="match status" value="1"/>
</dbReference>
<dbReference type="UniPathway" id="UPA00241">
    <property type="reaction ID" value="UER00356"/>
</dbReference>
<sequence length="379" mass="42040">MSHWAGKYVIGLTGNIGTGKSVVRRMLEHLGAYGIDADALAHRVIAKGAPGYAAVVDYFGKYILKPDGEIDRGRLGRIVFGDPEALAKLESIIHPLVRQGADYLIRRATQPVIVVEAIKLIESSMAKQCDSVWVVYAPPEIQLARLMKNRGMTEKDARQRIVSQPPQEEKIAAADVVIRNAGTFDETWKQVVAAWRKYVPLAEEIPSQAVTAPAIKGQLQIERGRPHHSSEIASLFNRLDKKGKPMTSEDVMAAFGEKAFLLLRLDQQLKGLIGWQVENLVARTTDIHLDPALPVNEAIPALIQEMERASSDLQCEASLVFVPPSLARHDGLWRNLGYQRTTPEALEVQAWQDAARESMPAGSVLLFKKLREDRVLRPI</sequence>
<comment type="function">
    <text evidence="3">Catalyzes the phosphorylation of the 3'-hydroxyl group of dephosphocoenzyme A to form coenzyme A.</text>
</comment>
<dbReference type="PROSITE" id="PS51219">
    <property type="entry name" value="DPCK"/>
    <property type="match status" value="1"/>
</dbReference>
<dbReference type="SUPFAM" id="SSF52540">
    <property type="entry name" value="P-loop containing nucleoside triphosphate hydrolases"/>
    <property type="match status" value="1"/>
</dbReference>
<comment type="caution">
    <text evidence="5">The sequence shown here is derived from an EMBL/GenBank/DDBJ whole genome shotgun (WGS) entry which is preliminary data.</text>
</comment>
<dbReference type="EMBL" id="DSXR01000006">
    <property type="protein sequence ID" value="HGS86054.1"/>
    <property type="molecule type" value="Genomic_DNA"/>
</dbReference>
<dbReference type="GO" id="GO:0015937">
    <property type="term" value="P:coenzyme A biosynthetic process"/>
    <property type="evidence" value="ECO:0007669"/>
    <property type="project" value="UniProtKB-UniRule"/>
</dbReference>
<keyword evidence="3 5" id="KW-0418">Kinase</keyword>
<dbReference type="PANTHER" id="PTHR10695:SF46">
    <property type="entry name" value="BIFUNCTIONAL COENZYME A SYNTHASE-RELATED"/>
    <property type="match status" value="1"/>
</dbReference>
<keyword evidence="3" id="KW-0173">Coenzyme A biosynthesis</keyword>
<evidence type="ECO:0000313" key="5">
    <source>
        <dbReference type="EMBL" id="HGS86054.1"/>
    </source>
</evidence>
<dbReference type="NCBIfam" id="TIGR00152">
    <property type="entry name" value="dephospho-CoA kinase"/>
    <property type="match status" value="1"/>
</dbReference>
<dbReference type="AlphaFoldDB" id="A0A7C4Q764"/>
<evidence type="ECO:0000256" key="3">
    <source>
        <dbReference type="HAMAP-Rule" id="MF_00376"/>
    </source>
</evidence>
<dbReference type="InterPro" id="IPR001977">
    <property type="entry name" value="Depp_CoAkinase"/>
</dbReference>
<comment type="subcellular location">
    <subcellularLocation>
        <location evidence="3">Cytoplasm</location>
    </subcellularLocation>
</comment>
<feature type="binding site" evidence="3">
    <location>
        <begin position="17"/>
        <end position="22"/>
    </location>
    <ligand>
        <name>ATP</name>
        <dbReference type="ChEBI" id="CHEBI:30616"/>
    </ligand>
</feature>
<dbReference type="Gene3D" id="3.40.50.300">
    <property type="entry name" value="P-loop containing nucleotide triphosphate hydrolases"/>
    <property type="match status" value="1"/>
</dbReference>
<dbReference type="GO" id="GO:0005524">
    <property type="term" value="F:ATP binding"/>
    <property type="evidence" value="ECO:0007669"/>
    <property type="project" value="UniProtKB-UniRule"/>
</dbReference>
<protein>
    <recommendedName>
        <fullName evidence="3 4">Dephospho-CoA kinase</fullName>
        <ecNumber evidence="3 4">2.7.1.24</ecNumber>
    </recommendedName>
    <alternativeName>
        <fullName evidence="3">Dephosphocoenzyme A kinase</fullName>
    </alternativeName>
</protein>
<dbReference type="GO" id="GO:0004140">
    <property type="term" value="F:dephospho-CoA kinase activity"/>
    <property type="evidence" value="ECO:0007669"/>
    <property type="project" value="UniProtKB-UniRule"/>
</dbReference>
<accession>A0A7C4Q764</accession>
<comment type="pathway">
    <text evidence="3">Cofactor biosynthesis; coenzyme A biosynthesis; CoA from (R)-pantothenate: step 5/5.</text>
</comment>
<dbReference type="CDD" id="cd02022">
    <property type="entry name" value="DPCK"/>
    <property type="match status" value="1"/>
</dbReference>
<comment type="catalytic activity">
    <reaction evidence="3">
        <text>3'-dephospho-CoA + ATP = ADP + CoA + H(+)</text>
        <dbReference type="Rhea" id="RHEA:18245"/>
        <dbReference type="ChEBI" id="CHEBI:15378"/>
        <dbReference type="ChEBI" id="CHEBI:30616"/>
        <dbReference type="ChEBI" id="CHEBI:57287"/>
        <dbReference type="ChEBI" id="CHEBI:57328"/>
        <dbReference type="ChEBI" id="CHEBI:456216"/>
        <dbReference type="EC" id="2.7.1.24"/>
    </reaction>
</comment>
<evidence type="ECO:0000256" key="2">
    <source>
        <dbReference type="ARBA" id="ARBA00022840"/>
    </source>
</evidence>
<organism evidence="5">
    <name type="scientific">Bellilinea caldifistulae</name>
    <dbReference type="NCBI Taxonomy" id="360411"/>
    <lineage>
        <taxon>Bacteria</taxon>
        <taxon>Bacillati</taxon>
        <taxon>Chloroflexota</taxon>
        <taxon>Anaerolineae</taxon>
        <taxon>Anaerolineales</taxon>
        <taxon>Anaerolineaceae</taxon>
        <taxon>Bellilinea</taxon>
    </lineage>
</organism>
<dbReference type="InterPro" id="IPR027417">
    <property type="entry name" value="P-loop_NTPase"/>
</dbReference>
<evidence type="ECO:0000256" key="4">
    <source>
        <dbReference type="NCBIfam" id="TIGR00152"/>
    </source>
</evidence>